<dbReference type="HOGENOM" id="CLU_2306902_0_0_1"/>
<protein>
    <submittedName>
        <fullName evidence="2">Uncharacterized protein</fullName>
    </submittedName>
</protein>
<dbReference type="AlphaFoldDB" id="A0A0A2UZ49"/>
<dbReference type="Proteomes" id="UP000002059">
    <property type="component" value="Partially assembled WGS sequence"/>
</dbReference>
<dbReference type="VEuPathDB" id="FungiDB:PAAG_12478"/>
<reference evidence="2 3" key="1">
    <citation type="journal article" date="2011" name="PLoS Genet.">
        <title>Comparative genomic analysis of human fungal pathogens causing paracoccidioidomycosis.</title>
        <authorList>
            <person name="Desjardins C.A."/>
            <person name="Champion M.D."/>
            <person name="Holder J.W."/>
            <person name="Muszewska A."/>
            <person name="Goldberg J."/>
            <person name="Bailao A.M."/>
            <person name="Brigido M.M."/>
            <person name="Ferreira M.E."/>
            <person name="Garcia A.M."/>
            <person name="Grynberg M."/>
            <person name="Gujja S."/>
            <person name="Heiman D.I."/>
            <person name="Henn M.R."/>
            <person name="Kodira C.D."/>
            <person name="Leon-Narvaez H."/>
            <person name="Longo L.V."/>
            <person name="Ma L.J."/>
            <person name="Malavazi I."/>
            <person name="Matsuo A.L."/>
            <person name="Morais F.V."/>
            <person name="Pereira M."/>
            <person name="Rodriguez-Brito S."/>
            <person name="Sakthikumar S."/>
            <person name="Salem-Izacc S.M."/>
            <person name="Sykes S.M."/>
            <person name="Teixeira M.M."/>
            <person name="Vallejo M.C."/>
            <person name="Walter M.E."/>
            <person name="Yandava C."/>
            <person name="Young S."/>
            <person name="Zeng Q."/>
            <person name="Zucker J."/>
            <person name="Felipe M.S."/>
            <person name="Goldman G.H."/>
            <person name="Haas B.J."/>
            <person name="McEwen J.G."/>
            <person name="Nino-Vega G."/>
            <person name="Puccia R."/>
            <person name="San-Blas G."/>
            <person name="Soares C.M."/>
            <person name="Birren B.W."/>
            <person name="Cuomo C.A."/>
        </authorList>
    </citation>
    <scope>NUCLEOTIDE SEQUENCE [LARGE SCALE GENOMIC DNA]</scope>
    <source>
        <strain evidence="3">ATCC MYA-826 / Pb01</strain>
    </source>
</reference>
<name>A0A0A2UZ49_PARBA</name>
<dbReference type="GeneID" id="26971115"/>
<evidence type="ECO:0000313" key="2">
    <source>
        <dbReference type="EMBL" id="KGQ00851.1"/>
    </source>
</evidence>
<gene>
    <name evidence="2" type="ORF">PAAG_12478</name>
</gene>
<feature type="region of interest" description="Disordered" evidence="1">
    <location>
        <begin position="23"/>
        <end position="42"/>
    </location>
</feature>
<proteinExistence type="predicted"/>
<dbReference type="EMBL" id="KN294019">
    <property type="protein sequence ID" value="KGQ00851.1"/>
    <property type="molecule type" value="Genomic_DNA"/>
</dbReference>
<sequence>MPYKMGSAQLTWGDTADAVLQKRRQNWEGEGEDSPEAADTRWQDGVSRVRLYRNIAKEDQETASTTIVKNAKNGMRRIERKWNGAKLRSIRDEASKHKTA</sequence>
<dbReference type="RefSeq" id="XP_015702426.1">
    <property type="nucleotide sequence ID" value="XM_015847959.1"/>
</dbReference>
<evidence type="ECO:0000313" key="3">
    <source>
        <dbReference type="Proteomes" id="UP000002059"/>
    </source>
</evidence>
<evidence type="ECO:0000256" key="1">
    <source>
        <dbReference type="SAM" id="MobiDB-lite"/>
    </source>
</evidence>
<accession>A0A0A2UZ49</accession>
<keyword evidence="3" id="KW-1185">Reference proteome</keyword>
<dbReference type="KEGG" id="pbl:PAAG_12478"/>
<organism evidence="2 3">
    <name type="scientific">Paracoccidioides lutzii (strain ATCC MYA-826 / Pb01)</name>
    <name type="common">Paracoccidioides brasiliensis</name>
    <dbReference type="NCBI Taxonomy" id="502779"/>
    <lineage>
        <taxon>Eukaryota</taxon>
        <taxon>Fungi</taxon>
        <taxon>Dikarya</taxon>
        <taxon>Ascomycota</taxon>
        <taxon>Pezizomycotina</taxon>
        <taxon>Eurotiomycetes</taxon>
        <taxon>Eurotiomycetidae</taxon>
        <taxon>Onygenales</taxon>
        <taxon>Ajellomycetaceae</taxon>
        <taxon>Paracoccidioides</taxon>
    </lineage>
</organism>